<reference evidence="1" key="1">
    <citation type="submission" date="2021-02" db="EMBL/GenBank/DDBJ databases">
        <title>Genome-Resolved Metagenomics of a Microbial Community Performing Photosynthetic Biological Nutrient Removal.</title>
        <authorList>
            <person name="Mcdaniel E.A."/>
        </authorList>
    </citation>
    <scope>NUCLEOTIDE SEQUENCE</scope>
    <source>
        <strain evidence="1">UWPOB_OBS1</strain>
    </source>
</reference>
<sequence length="196" mass="21255">MQKVYVCLLSALVGAAIGAGTFWSMLSLSPTFSNLSCRSLSVVDSKGASRISMSLDQGEPRILLSSSDNKLKLLMRVSQQSAPAEERRIEINLLDKDESACYLAHIDSGISSLSLGRSGEDSSLNMASTSLGNGMRFSYITLGDERRITLGASPKNTYAEFFGPQLTCKLNHDGSVLRRIIKREGSEIVENQTIAK</sequence>
<dbReference type="EMBL" id="JAFLCK010000029">
    <property type="protein sequence ID" value="MBN8662049.1"/>
    <property type="molecule type" value="Genomic_DNA"/>
</dbReference>
<comment type="caution">
    <text evidence="1">The sequence shown here is derived from an EMBL/GenBank/DDBJ whole genome shotgun (WGS) entry which is preliminary data.</text>
</comment>
<organism evidence="1 2">
    <name type="scientific">Candidatus Obscuribacter phosphatis</name>
    <dbReference type="NCBI Taxonomy" id="1906157"/>
    <lineage>
        <taxon>Bacteria</taxon>
        <taxon>Bacillati</taxon>
        <taxon>Candidatus Melainabacteria</taxon>
        <taxon>Candidatus Obscuribacterales</taxon>
        <taxon>Candidatus Obscuribacteraceae</taxon>
        <taxon>Candidatus Obscuribacter</taxon>
    </lineage>
</organism>
<gene>
    <name evidence="1" type="ORF">J0M35_16905</name>
</gene>
<accession>A0A8J7TMS2</accession>
<proteinExistence type="predicted"/>
<dbReference type="Proteomes" id="UP000664277">
    <property type="component" value="Unassembled WGS sequence"/>
</dbReference>
<name>A0A8J7TMS2_9BACT</name>
<protein>
    <submittedName>
        <fullName evidence="1">Uncharacterized protein</fullName>
    </submittedName>
</protein>
<evidence type="ECO:0000313" key="2">
    <source>
        <dbReference type="Proteomes" id="UP000664277"/>
    </source>
</evidence>
<evidence type="ECO:0000313" key="1">
    <source>
        <dbReference type="EMBL" id="MBN8662049.1"/>
    </source>
</evidence>
<dbReference type="AlphaFoldDB" id="A0A8J7TMS2"/>